<dbReference type="AlphaFoldDB" id="A0A318ZDC9"/>
<evidence type="ECO:0000256" key="4">
    <source>
        <dbReference type="SAM" id="MobiDB-lite"/>
    </source>
</evidence>
<keyword evidence="7" id="KW-1185">Reference proteome</keyword>
<feature type="compositionally biased region" description="Polar residues" evidence="4">
    <location>
        <begin position="83"/>
        <end position="96"/>
    </location>
</feature>
<sequence length="269" mass="27946">MSSGRSVPRRRTRAEEEDDDDDSNEAPSSGLGSGDSTTRASTMNKRPRLSTDNNDHRDEDLEASASGSADSSDDEASSSGSATLKSTPHNSNTGNRSQRRSQADVPSSGGSEDTASESGDGSDESETQSAGADGADGPQTNAHELQHPDANEITPEGYKPGAIVRIKVTDFVTYTSAEFFPGPKLNMVIGPNGTGKSTLVCAICLGLGWGPQVRTALYVIPLSSVSKQFVPFISTSGAPKIPASLSSTVAEKLSSRLSLQVARAIVATP</sequence>
<dbReference type="InterPro" id="IPR027417">
    <property type="entry name" value="P-loop_NTPase"/>
</dbReference>
<evidence type="ECO:0000256" key="2">
    <source>
        <dbReference type="ARBA" id="ARBA00018687"/>
    </source>
</evidence>
<gene>
    <name evidence="6" type="ORF">BP01DRAFT_49290</name>
</gene>
<keyword evidence="3" id="KW-0175">Coiled coil</keyword>
<dbReference type="Gene3D" id="3.40.50.300">
    <property type="entry name" value="P-loop containing nucleotide triphosphate hydrolases"/>
    <property type="match status" value="1"/>
</dbReference>
<dbReference type="GO" id="GO:0030915">
    <property type="term" value="C:Smc5-Smc6 complex"/>
    <property type="evidence" value="ECO:0007669"/>
    <property type="project" value="TreeGrafter"/>
</dbReference>
<dbReference type="GeneID" id="37081129"/>
<feature type="compositionally biased region" description="Polar residues" evidence="4">
    <location>
        <begin position="34"/>
        <end position="44"/>
    </location>
</feature>
<dbReference type="PANTHER" id="PTHR45916">
    <property type="entry name" value="STRUCTURAL MAINTENANCE OF CHROMOSOMES PROTEIN 5"/>
    <property type="match status" value="1"/>
</dbReference>
<evidence type="ECO:0000313" key="7">
    <source>
        <dbReference type="Proteomes" id="UP000248349"/>
    </source>
</evidence>
<protein>
    <recommendedName>
        <fullName evidence="2">Structural maintenance of chromosomes protein 5</fullName>
    </recommendedName>
</protein>
<accession>A0A318ZDC9</accession>
<evidence type="ECO:0000256" key="3">
    <source>
        <dbReference type="ARBA" id="ARBA00023054"/>
    </source>
</evidence>
<dbReference type="InterPro" id="IPR038729">
    <property type="entry name" value="Rad50/SbcC_AAA"/>
</dbReference>
<dbReference type="EMBL" id="KZ821232">
    <property type="protein sequence ID" value="PYH45339.1"/>
    <property type="molecule type" value="Genomic_DNA"/>
</dbReference>
<dbReference type="Pfam" id="PF13476">
    <property type="entry name" value="AAA_23"/>
    <property type="match status" value="1"/>
</dbReference>
<dbReference type="PANTHER" id="PTHR45916:SF1">
    <property type="entry name" value="STRUCTURAL MAINTENANCE OF CHROMOSOMES PROTEIN 5"/>
    <property type="match status" value="1"/>
</dbReference>
<dbReference type="GO" id="GO:0003697">
    <property type="term" value="F:single-stranded DNA binding"/>
    <property type="evidence" value="ECO:0007669"/>
    <property type="project" value="TreeGrafter"/>
</dbReference>
<dbReference type="STRING" id="1450539.A0A318ZDC9"/>
<organism evidence="6 7">
    <name type="scientific">Aspergillus saccharolyticus JOP 1030-1</name>
    <dbReference type="NCBI Taxonomy" id="1450539"/>
    <lineage>
        <taxon>Eukaryota</taxon>
        <taxon>Fungi</taxon>
        <taxon>Dikarya</taxon>
        <taxon>Ascomycota</taxon>
        <taxon>Pezizomycotina</taxon>
        <taxon>Eurotiomycetes</taxon>
        <taxon>Eurotiomycetidae</taxon>
        <taxon>Eurotiales</taxon>
        <taxon>Aspergillaceae</taxon>
        <taxon>Aspergillus</taxon>
        <taxon>Aspergillus subgen. Circumdati</taxon>
    </lineage>
</organism>
<feature type="compositionally biased region" description="Acidic residues" evidence="4">
    <location>
        <begin position="15"/>
        <end position="24"/>
    </location>
</feature>
<comment type="similarity">
    <text evidence="1">Belongs to the SMC family. SMC5 subfamily.</text>
</comment>
<feature type="region of interest" description="Disordered" evidence="4">
    <location>
        <begin position="1"/>
        <end position="157"/>
    </location>
</feature>
<evidence type="ECO:0000256" key="1">
    <source>
        <dbReference type="ARBA" id="ARBA00010171"/>
    </source>
</evidence>
<reference evidence="6 7" key="1">
    <citation type="submission" date="2016-12" db="EMBL/GenBank/DDBJ databases">
        <title>The genomes of Aspergillus section Nigri reveals drivers in fungal speciation.</title>
        <authorList>
            <consortium name="DOE Joint Genome Institute"/>
            <person name="Vesth T.C."/>
            <person name="Nybo J."/>
            <person name="Theobald S."/>
            <person name="Brandl J."/>
            <person name="Frisvad J.C."/>
            <person name="Nielsen K.F."/>
            <person name="Lyhne E.K."/>
            <person name="Kogle M.E."/>
            <person name="Kuo A."/>
            <person name="Riley R."/>
            <person name="Clum A."/>
            <person name="Nolan M."/>
            <person name="Lipzen A."/>
            <person name="Salamov A."/>
            <person name="Henrissat B."/>
            <person name="Wiebenga A."/>
            <person name="De Vries R.P."/>
            <person name="Grigoriev I.V."/>
            <person name="Mortensen U.H."/>
            <person name="Andersen M.R."/>
            <person name="Baker S.E."/>
        </authorList>
    </citation>
    <scope>NUCLEOTIDE SEQUENCE [LARGE SCALE GENOMIC DNA]</scope>
    <source>
        <strain evidence="6 7">JOP 1030-1</strain>
    </source>
</reference>
<evidence type="ECO:0000259" key="5">
    <source>
        <dbReference type="Pfam" id="PF13476"/>
    </source>
</evidence>
<dbReference type="RefSeq" id="XP_025431321.1">
    <property type="nucleotide sequence ID" value="XM_025579900.1"/>
</dbReference>
<feature type="domain" description="Rad50/SbcC-type AAA" evidence="5">
    <location>
        <begin position="166"/>
        <end position="209"/>
    </location>
</feature>
<dbReference type="GO" id="GO:0016887">
    <property type="term" value="F:ATP hydrolysis activity"/>
    <property type="evidence" value="ECO:0007669"/>
    <property type="project" value="InterPro"/>
</dbReference>
<dbReference type="OrthoDB" id="10254973at2759"/>
<dbReference type="GO" id="GO:0005634">
    <property type="term" value="C:nucleus"/>
    <property type="evidence" value="ECO:0007669"/>
    <property type="project" value="TreeGrafter"/>
</dbReference>
<proteinExistence type="inferred from homology"/>
<dbReference type="SUPFAM" id="SSF52540">
    <property type="entry name" value="P-loop containing nucleoside triphosphate hydrolases"/>
    <property type="match status" value="1"/>
</dbReference>
<dbReference type="GO" id="GO:0000724">
    <property type="term" value="P:double-strand break repair via homologous recombination"/>
    <property type="evidence" value="ECO:0007669"/>
    <property type="project" value="TreeGrafter"/>
</dbReference>
<dbReference type="Proteomes" id="UP000248349">
    <property type="component" value="Unassembled WGS sequence"/>
</dbReference>
<feature type="compositionally biased region" description="Low complexity" evidence="4">
    <location>
        <begin position="107"/>
        <end position="119"/>
    </location>
</feature>
<evidence type="ECO:0000313" key="6">
    <source>
        <dbReference type="EMBL" id="PYH45339.1"/>
    </source>
</evidence>
<name>A0A318ZDC9_9EURO</name>